<dbReference type="STRING" id="1458985.BJP34_24040"/>
<name>A0A1D8TWT3_9CYAN</name>
<dbReference type="OrthoDB" id="9787772at2"/>
<dbReference type="EMBL" id="CP017599">
    <property type="protein sequence ID" value="AOX02098.1"/>
    <property type="molecule type" value="Genomic_DNA"/>
</dbReference>
<dbReference type="SUPFAM" id="SSF53807">
    <property type="entry name" value="Helical backbone' metal receptor"/>
    <property type="match status" value="1"/>
</dbReference>
<dbReference type="KEGG" id="mpro:BJP34_24040"/>
<sequence>MLSQNLKIVTLLPSATEIVAALGLADAIVGRSHECDYPATIKNRPVCTEAQINSDKPSAQIDDDINNLVKRALSIYQVKTDVLEQLQPTHIVTQDQCDVCAVNFDVVEKAVANLTNSQPQIISLQPNLLTEVWADIERVAVILGVESQSLLKQLQSRVETCKQKTQEMSENHRPTVACIEWTDPLMAAGNWIPELVTIAGGNPLFGALGKHSPYLEWDALVKADPDVIIVMPCGFDLERTTQETQQMAHHSQWSSLQAVRQGKVFVTDGNAYFNRPGPRLVDSVEMIAEILHPDLFTFGYQGTGWERFDIMSG</sequence>
<dbReference type="InterPro" id="IPR002491">
    <property type="entry name" value="ABC_transptr_periplasmic_BD"/>
</dbReference>
<dbReference type="PANTHER" id="PTHR42860">
    <property type="entry name" value="VITAMIN B12-BINDING PROTEIN"/>
    <property type="match status" value="1"/>
</dbReference>
<accession>A0A1D8TWT3</accession>
<gene>
    <name evidence="2" type="ORF">BJP34_24040</name>
</gene>
<organism evidence="2 3">
    <name type="scientific">Moorena producens PAL-8-15-08-1</name>
    <dbReference type="NCBI Taxonomy" id="1458985"/>
    <lineage>
        <taxon>Bacteria</taxon>
        <taxon>Bacillati</taxon>
        <taxon>Cyanobacteriota</taxon>
        <taxon>Cyanophyceae</taxon>
        <taxon>Coleofasciculales</taxon>
        <taxon>Coleofasciculaceae</taxon>
        <taxon>Moorena</taxon>
    </lineage>
</organism>
<dbReference type="PROSITE" id="PS50983">
    <property type="entry name" value="FE_B12_PBP"/>
    <property type="match status" value="1"/>
</dbReference>
<feature type="domain" description="Fe/B12 periplasmic-binding" evidence="1">
    <location>
        <begin position="7"/>
        <end position="295"/>
    </location>
</feature>
<dbReference type="Gene3D" id="3.40.50.1980">
    <property type="entry name" value="Nitrogenase molybdenum iron protein domain"/>
    <property type="match status" value="2"/>
</dbReference>
<dbReference type="AlphaFoldDB" id="A0A1D8TWT3"/>
<evidence type="ECO:0000313" key="2">
    <source>
        <dbReference type="EMBL" id="AOX02098.1"/>
    </source>
</evidence>
<evidence type="ECO:0000259" key="1">
    <source>
        <dbReference type="PROSITE" id="PS50983"/>
    </source>
</evidence>
<dbReference type="PANTHER" id="PTHR42860:SF1">
    <property type="entry name" value="VITAMIN B12-BINDING PROTEIN"/>
    <property type="match status" value="1"/>
</dbReference>
<protein>
    <submittedName>
        <fullName evidence="2">Cobalamin-binding protein</fullName>
    </submittedName>
</protein>
<dbReference type="RefSeq" id="WP_070394522.1">
    <property type="nucleotide sequence ID" value="NZ_CP017599.1"/>
</dbReference>
<dbReference type="CDD" id="cd01144">
    <property type="entry name" value="BtuF"/>
    <property type="match status" value="1"/>
</dbReference>
<dbReference type="InterPro" id="IPR051030">
    <property type="entry name" value="Vitamin_B12-ABC_binding"/>
</dbReference>
<evidence type="ECO:0000313" key="3">
    <source>
        <dbReference type="Proteomes" id="UP000177870"/>
    </source>
</evidence>
<dbReference type="Proteomes" id="UP000177870">
    <property type="component" value="Chromosome"/>
</dbReference>
<proteinExistence type="predicted"/>
<reference evidence="3" key="1">
    <citation type="submission" date="2016-10" db="EMBL/GenBank/DDBJ databases">
        <title>Comparative genomics uncovers the prolific and rare metabolic potential of the cyanobacterial genus Moorea.</title>
        <authorList>
            <person name="Leao T."/>
            <person name="Castelao G."/>
            <person name="Korobeynikov A."/>
            <person name="Monroe E.A."/>
            <person name="Podell S."/>
            <person name="Glukhov E."/>
            <person name="Allen E."/>
            <person name="Gerwick W.H."/>
            <person name="Gerwick L."/>
        </authorList>
    </citation>
    <scope>NUCLEOTIDE SEQUENCE [LARGE SCALE GENOMIC DNA]</scope>
    <source>
        <strain evidence="3">PAL-8-15-08-1</strain>
    </source>
</reference>
<dbReference type="Pfam" id="PF01497">
    <property type="entry name" value="Peripla_BP_2"/>
    <property type="match status" value="1"/>
</dbReference>